<dbReference type="AlphaFoldDB" id="A0A7R6PJF0"/>
<dbReference type="RefSeq" id="WP_201349944.1">
    <property type="nucleotide sequence ID" value="NZ_AP014546.1"/>
</dbReference>
<accession>A0A7R6PJF0</accession>
<keyword evidence="2" id="KW-1185">Reference proteome</keyword>
<dbReference type="KEGG" id="njp:NEJAP_1384"/>
<protein>
    <submittedName>
        <fullName evidence="1">Uncharacterized protein</fullName>
    </submittedName>
</protein>
<reference evidence="1 2" key="1">
    <citation type="journal article" date="2008" name="Int. J. Syst. Evol. Microbiol.">
        <title>Neptunomonas japonica sp. nov., an Osedax japonicus symbiont-like bacterium isolated from sediment adjacent to sperm whale carcasses off Kagoshima, Japan.</title>
        <authorList>
            <person name="Miyazaki M."/>
            <person name="Nogi Y."/>
            <person name="Fujiwara Y."/>
            <person name="Kawato M."/>
            <person name="Kubokawa K."/>
            <person name="Horikoshi K."/>
        </authorList>
    </citation>
    <scope>NUCLEOTIDE SEQUENCE [LARGE SCALE GENOMIC DNA]</scope>
    <source>
        <strain evidence="1 2">JAMM 1380</strain>
    </source>
</reference>
<dbReference type="EMBL" id="AP014546">
    <property type="protein sequence ID" value="BBB29336.1"/>
    <property type="molecule type" value="Genomic_DNA"/>
</dbReference>
<proteinExistence type="predicted"/>
<sequence>MGFEKTFKGNGDTFSAKNEAEEWLSKNGYSYGSSCVCSPQGVMKGKDVYISKWRNMTKSEQKSMDGLLYAGREGTARLTLKEEPCATKP</sequence>
<name>A0A7R6PJF0_9GAMM</name>
<gene>
    <name evidence="1" type="ORF">NEJAP_1384</name>
</gene>
<evidence type="ECO:0000313" key="2">
    <source>
        <dbReference type="Proteomes" id="UP000595332"/>
    </source>
</evidence>
<dbReference type="Proteomes" id="UP000595332">
    <property type="component" value="Chromosome"/>
</dbReference>
<evidence type="ECO:0000313" key="1">
    <source>
        <dbReference type="EMBL" id="BBB29336.1"/>
    </source>
</evidence>
<organism evidence="1 2">
    <name type="scientific">Neptunomonas japonica JAMM 1380</name>
    <dbReference type="NCBI Taxonomy" id="1441457"/>
    <lineage>
        <taxon>Bacteria</taxon>
        <taxon>Pseudomonadati</taxon>
        <taxon>Pseudomonadota</taxon>
        <taxon>Gammaproteobacteria</taxon>
        <taxon>Oceanospirillales</taxon>
        <taxon>Oceanospirillaceae</taxon>
        <taxon>Neptunomonas</taxon>
    </lineage>
</organism>